<feature type="domain" description="Cathepsin propeptide inhibitor" evidence="8">
    <location>
        <begin position="61"/>
        <end position="116"/>
    </location>
</feature>
<dbReference type="PROSITE" id="PS00640">
    <property type="entry name" value="THIOL_PROTEASE_ASN"/>
    <property type="match status" value="1"/>
</dbReference>
<dbReference type="Pfam" id="PF08246">
    <property type="entry name" value="Inhibitor_I29"/>
    <property type="match status" value="1"/>
</dbReference>
<dbReference type="InterPro" id="IPR000668">
    <property type="entry name" value="Peptidase_C1A_C"/>
</dbReference>
<dbReference type="Gene3D" id="3.90.70.10">
    <property type="entry name" value="Cysteine proteinases"/>
    <property type="match status" value="1"/>
</dbReference>
<keyword evidence="6" id="KW-1015">Disulfide bond</keyword>
<dbReference type="InterPro" id="IPR038765">
    <property type="entry name" value="Papain-like_cys_pep_sf"/>
</dbReference>
<dbReference type="EMBL" id="JARBHB010000009">
    <property type="protein sequence ID" value="KAJ8875468.1"/>
    <property type="molecule type" value="Genomic_DNA"/>
</dbReference>
<dbReference type="InterPro" id="IPR000169">
    <property type="entry name" value="Pept_cys_AS"/>
</dbReference>
<proteinExistence type="inferred from homology"/>
<keyword evidence="2" id="KW-0645">Protease</keyword>
<dbReference type="SMART" id="SM00848">
    <property type="entry name" value="Inhibitor_I29"/>
    <property type="match status" value="1"/>
</dbReference>
<sequence length="612" mass="67026">MARYLTIGTAITEVGLDRVVSLSSGETALRYRVKMRSLIIASLLVSLASTILGSEVNLTEWSLFKSEHGKVYATAEEEEARIKIFVERKEEIRKHNELYEKGLTTYWMGLNHLSDLVTYSKRGNSGLVDKAIKSGAEVAQWLEQFQVRRYWLGGKSDSMWVRSGLVDGTISSEASVAQWLGASVAERLARSPPTKAIQAPSPAGSPVFRMWESCRTMPLVGGLSRGYPASPAPPFWRCSILTPIALIGSEDLAVKSRPNIFTHSATKAAGLVFKRLAWSPPTKANRARSPAGSLRDFRKCESCRTIPLVGGFSRGSSLHSGAAPYSLRFTLIGCQGLDVKSRPKYLHSFTLRVSERVRGDTHEEIKQRYGGGHLWKPARTVPSSRGVEEEEVESASLPTHVDWRTKNLVTAVKTQGYCGACWAFSTTGAVEGQMAKKTGKLYSYSEQQMIDCTGNMNCANGGWMTIAYQYIINAGGIETEQEYPFTGKDYQTCKFKKNLAKGWVKGIVDLPSGNEQKLAQAVATVGPIAAGMDASASSFDNYAGGIYNEPKCSSTSMDHGVLVVGYGTENGNDYWIVKNSWGPKYGEKGYIRIARNKNNKCALATAANYPTV</sequence>
<dbReference type="Gene3D" id="1.10.287.2250">
    <property type="match status" value="1"/>
</dbReference>
<dbReference type="PROSITE" id="PS00139">
    <property type="entry name" value="THIOL_PROTEASE_CYS"/>
    <property type="match status" value="1"/>
</dbReference>
<evidence type="ECO:0000259" key="8">
    <source>
        <dbReference type="SMART" id="SM00848"/>
    </source>
</evidence>
<dbReference type="SUPFAM" id="SSF54001">
    <property type="entry name" value="Cysteine proteinases"/>
    <property type="match status" value="2"/>
</dbReference>
<dbReference type="InterPro" id="IPR013201">
    <property type="entry name" value="Prot_inhib_I29"/>
</dbReference>
<dbReference type="SMART" id="SM00645">
    <property type="entry name" value="Pept_C1"/>
    <property type="match status" value="1"/>
</dbReference>
<organism evidence="9 10">
    <name type="scientific">Dryococelus australis</name>
    <dbReference type="NCBI Taxonomy" id="614101"/>
    <lineage>
        <taxon>Eukaryota</taxon>
        <taxon>Metazoa</taxon>
        <taxon>Ecdysozoa</taxon>
        <taxon>Arthropoda</taxon>
        <taxon>Hexapoda</taxon>
        <taxon>Insecta</taxon>
        <taxon>Pterygota</taxon>
        <taxon>Neoptera</taxon>
        <taxon>Polyneoptera</taxon>
        <taxon>Phasmatodea</taxon>
        <taxon>Verophasmatodea</taxon>
        <taxon>Anareolatae</taxon>
        <taxon>Phasmatidae</taxon>
        <taxon>Eurycanthinae</taxon>
        <taxon>Dryococelus</taxon>
    </lineage>
</organism>
<keyword evidence="5" id="KW-0865">Zymogen</keyword>
<feature type="domain" description="Peptidase C1A papain C-terminal" evidence="7">
    <location>
        <begin position="397"/>
        <end position="611"/>
    </location>
</feature>
<evidence type="ECO:0000256" key="4">
    <source>
        <dbReference type="ARBA" id="ARBA00022807"/>
    </source>
</evidence>
<dbReference type="PRINTS" id="PR00705">
    <property type="entry name" value="PAPAIN"/>
</dbReference>
<evidence type="ECO:0000256" key="6">
    <source>
        <dbReference type="ARBA" id="ARBA00023157"/>
    </source>
</evidence>
<dbReference type="CDD" id="cd02248">
    <property type="entry name" value="Peptidase_C1A"/>
    <property type="match status" value="1"/>
</dbReference>
<evidence type="ECO:0000256" key="1">
    <source>
        <dbReference type="ARBA" id="ARBA00008455"/>
    </source>
</evidence>
<protein>
    <submittedName>
        <fullName evidence="9">Uncharacterized protein</fullName>
    </submittedName>
</protein>
<dbReference type="Pfam" id="PF00112">
    <property type="entry name" value="Peptidase_C1"/>
    <property type="match status" value="1"/>
</dbReference>
<evidence type="ECO:0000256" key="3">
    <source>
        <dbReference type="ARBA" id="ARBA00022801"/>
    </source>
</evidence>
<evidence type="ECO:0000256" key="2">
    <source>
        <dbReference type="ARBA" id="ARBA00022670"/>
    </source>
</evidence>
<evidence type="ECO:0000259" key="7">
    <source>
        <dbReference type="SMART" id="SM00645"/>
    </source>
</evidence>
<dbReference type="InterPro" id="IPR025661">
    <property type="entry name" value="Pept_asp_AS"/>
</dbReference>
<keyword evidence="3" id="KW-0378">Hydrolase</keyword>
<dbReference type="Proteomes" id="UP001159363">
    <property type="component" value="Chromosome 8"/>
</dbReference>
<comment type="similarity">
    <text evidence="1">Belongs to the peptidase C1 family.</text>
</comment>
<keyword evidence="4" id="KW-0788">Thiol protease</keyword>
<evidence type="ECO:0000313" key="9">
    <source>
        <dbReference type="EMBL" id="KAJ8875468.1"/>
    </source>
</evidence>
<dbReference type="PROSITE" id="PS00639">
    <property type="entry name" value="THIOL_PROTEASE_HIS"/>
    <property type="match status" value="1"/>
</dbReference>
<gene>
    <name evidence="9" type="ORF">PR048_023363</name>
</gene>
<dbReference type="InterPro" id="IPR013128">
    <property type="entry name" value="Peptidase_C1A"/>
</dbReference>
<evidence type="ECO:0000256" key="5">
    <source>
        <dbReference type="ARBA" id="ARBA00023145"/>
    </source>
</evidence>
<accession>A0ABQ9GTX8</accession>
<reference evidence="9 10" key="1">
    <citation type="submission" date="2023-02" db="EMBL/GenBank/DDBJ databases">
        <title>LHISI_Scaffold_Assembly.</title>
        <authorList>
            <person name="Stuart O.P."/>
            <person name="Cleave R."/>
            <person name="Magrath M.J.L."/>
            <person name="Mikheyev A.S."/>
        </authorList>
    </citation>
    <scope>NUCLEOTIDE SEQUENCE [LARGE SCALE GENOMIC DNA]</scope>
    <source>
        <strain evidence="9">Daus_M_001</strain>
        <tissue evidence="9">Leg muscle</tissue>
    </source>
</reference>
<evidence type="ECO:0000313" key="10">
    <source>
        <dbReference type="Proteomes" id="UP001159363"/>
    </source>
</evidence>
<dbReference type="InterPro" id="IPR039417">
    <property type="entry name" value="Peptidase_C1A_papain-like"/>
</dbReference>
<name>A0ABQ9GTX8_9NEOP</name>
<keyword evidence="10" id="KW-1185">Reference proteome</keyword>
<comment type="caution">
    <text evidence="9">The sequence shown here is derived from an EMBL/GenBank/DDBJ whole genome shotgun (WGS) entry which is preliminary data.</text>
</comment>
<dbReference type="InterPro" id="IPR025660">
    <property type="entry name" value="Pept_his_AS"/>
</dbReference>
<dbReference type="PANTHER" id="PTHR12411">
    <property type="entry name" value="CYSTEINE PROTEASE FAMILY C1-RELATED"/>
    <property type="match status" value="1"/>
</dbReference>